<dbReference type="Gene3D" id="2.30.29.30">
    <property type="entry name" value="Pleckstrin-homology domain (PH domain)/Phosphotyrosine-binding domain (PTB)"/>
    <property type="match status" value="1"/>
</dbReference>
<evidence type="ECO:0000259" key="4">
    <source>
        <dbReference type="PROSITE" id="PS50010"/>
    </source>
</evidence>
<dbReference type="InterPro" id="IPR040181">
    <property type="entry name" value="PKHG5/7"/>
</dbReference>
<feature type="region of interest" description="Disordered" evidence="2">
    <location>
        <begin position="470"/>
        <end position="548"/>
    </location>
</feature>
<dbReference type="SMART" id="SM00325">
    <property type="entry name" value="RhoGEF"/>
    <property type="match status" value="1"/>
</dbReference>
<feature type="compositionally biased region" description="Low complexity" evidence="2">
    <location>
        <begin position="240"/>
        <end position="251"/>
    </location>
</feature>
<protein>
    <submittedName>
        <fullName evidence="6">Uncharacterized protein LOC111108779 isoform X1</fullName>
    </submittedName>
</protein>
<feature type="compositionally biased region" description="Basic and acidic residues" evidence="2">
    <location>
        <begin position="90"/>
        <end position="99"/>
    </location>
</feature>
<organism evidence="5 6">
    <name type="scientific">Crassostrea virginica</name>
    <name type="common">Eastern oyster</name>
    <dbReference type="NCBI Taxonomy" id="6565"/>
    <lineage>
        <taxon>Eukaryota</taxon>
        <taxon>Metazoa</taxon>
        <taxon>Spiralia</taxon>
        <taxon>Lophotrochozoa</taxon>
        <taxon>Mollusca</taxon>
        <taxon>Bivalvia</taxon>
        <taxon>Autobranchia</taxon>
        <taxon>Pteriomorphia</taxon>
        <taxon>Ostreida</taxon>
        <taxon>Ostreoidea</taxon>
        <taxon>Ostreidae</taxon>
        <taxon>Crassostrea</taxon>
    </lineage>
</organism>
<dbReference type="GeneID" id="111108779"/>
<dbReference type="CDD" id="cd00160">
    <property type="entry name" value="RhoGEF"/>
    <property type="match status" value="1"/>
</dbReference>
<evidence type="ECO:0000313" key="6">
    <source>
        <dbReference type="RefSeq" id="XP_022300560.1"/>
    </source>
</evidence>
<feature type="compositionally biased region" description="Basic residues" evidence="2">
    <location>
        <begin position="116"/>
        <end position="125"/>
    </location>
</feature>
<dbReference type="AlphaFoldDB" id="A0A8B8BAV9"/>
<dbReference type="Pfam" id="PF16652">
    <property type="entry name" value="PH_13"/>
    <property type="match status" value="1"/>
</dbReference>
<feature type="domain" description="PH" evidence="3">
    <location>
        <begin position="920"/>
        <end position="1046"/>
    </location>
</feature>
<dbReference type="InterPro" id="IPR035899">
    <property type="entry name" value="DBL_dom_sf"/>
</dbReference>
<dbReference type="InterPro" id="IPR000219">
    <property type="entry name" value="DH_dom"/>
</dbReference>
<feature type="domain" description="DH" evidence="4">
    <location>
        <begin position="671"/>
        <end position="865"/>
    </location>
</feature>
<feature type="compositionally biased region" description="Polar residues" evidence="2">
    <location>
        <begin position="519"/>
        <end position="531"/>
    </location>
</feature>
<dbReference type="SUPFAM" id="SSF50729">
    <property type="entry name" value="PH domain-like"/>
    <property type="match status" value="1"/>
</dbReference>
<feature type="compositionally biased region" description="Basic and acidic residues" evidence="2">
    <location>
        <begin position="219"/>
        <end position="229"/>
    </location>
</feature>
<dbReference type="SUPFAM" id="SSF48065">
    <property type="entry name" value="DBL homology domain (DH-domain)"/>
    <property type="match status" value="1"/>
</dbReference>
<dbReference type="Gene3D" id="1.20.900.10">
    <property type="entry name" value="Dbl homology (DH) domain"/>
    <property type="match status" value="1"/>
</dbReference>
<feature type="region of interest" description="Disordered" evidence="2">
    <location>
        <begin position="83"/>
        <end position="158"/>
    </location>
</feature>
<sequence length="1066" mass="121490">MEVKSTQQGKMDFTRTRILRKQNSAPCLDLQARRRVRSWDGTYEVDPTKNWRGPHGGGGLDGDSVRRLYGKLFYPRVRTISESAFEEEKDEQKESKEGTEPQTLVDQDKPPPVPPRRSRSAKKSSRSNLGNSWPDDSHRNWSGQLENNGDVPNQYTGQLQTEWGSPQFTRFSNPEGLQNIKDNYQNDLDICQPQVNAIDNKRPTKPRLKNSRSSSSLYSDRDSLKESHRNSHRRLSVRENVSNNNNNQNQSEAYPGLSVSISDHRNLSVSHNAPAPDLLRRSPNSWPRLQMTDADLDETDEMDDHVNMSYPSKNEKSVARSQSWNDTVSRDQGLLRGFRPHSFNGLRDRNQITENTNMADSGAQTRMDTSFSALKPSRFERKFYKDLNSGVDIPRENGLAPEVGLHALFGGIPDVESESVTILPSPRVSPDIFHDIPGLAVTSESEDNSGDSIASGSLLHLQKGQQFLAVPRKLHRGRRRHLSASASCSEESDNEPSPPLSRRGRRSAIVDTKNVGDVSPTNLSPEGSPATSCDEGESRRNGRVQRHRSSLEAEMFAYPGDIFTTDHHRKLLKRNTIAEFSLSRGPLHGISSEDTKKGRQSTFSLLKLMRSRSKEAIAKLEDVLANMKPSEFKDNHLLAYKNLHWSELIASSDKHNEKVSEQLQLTEVERKRREAVWELFQSECVFLVNHLMVLKHCFMEPLKKCQVEGHLMYAEPEDLFGNLDELCYVSYTFCKDFIATLVKAMSSTEFGSTTVLLKAFDRFSSHSKDGDVYHTYCLNYTNALTYLERLRRNDDFNEFEKACCQDSRCQRLKLTDLLVAPLQHCTKLPLLLTNIRKYTEAEDEVQKLTESISRVEMSLQKMEDKMKWAKNYERVQEITRQLSWPPVTDLDPRVFIPEYLKSTLLKQPCERLLAACADRQLLHEGQLTLIESTKVVDMYLFLFDDILLLTRMKKSAKKKQQNSGGDSKTPLPGDKCLYTVYKQPVSLDRICLHDVPATETAANGIKSSFVLVQISRYQQIIGVFTLQCSNDATKLKWMDKFREAREGLDSVVERRRKSDSENQTKH</sequence>
<dbReference type="PANTHER" id="PTHR13217:SF6">
    <property type="entry name" value="PLECKSTRIN HOMOLOGY DOMAIN-CONTAINING FAMILY G MEMBER 7"/>
    <property type="match status" value="1"/>
</dbReference>
<keyword evidence="1" id="KW-0175">Coiled coil</keyword>
<dbReference type="SMART" id="SM00233">
    <property type="entry name" value="PH"/>
    <property type="match status" value="1"/>
</dbReference>
<feature type="region of interest" description="Disordered" evidence="2">
    <location>
        <begin position="195"/>
        <end position="254"/>
    </location>
</feature>
<dbReference type="PROSITE" id="PS50010">
    <property type="entry name" value="DH_2"/>
    <property type="match status" value="1"/>
</dbReference>
<reference evidence="6" key="1">
    <citation type="submission" date="2025-08" db="UniProtKB">
        <authorList>
            <consortium name="RefSeq"/>
        </authorList>
    </citation>
    <scope>IDENTIFICATION</scope>
    <source>
        <tissue evidence="6">Whole sample</tissue>
    </source>
</reference>
<evidence type="ECO:0000256" key="2">
    <source>
        <dbReference type="SAM" id="MobiDB-lite"/>
    </source>
</evidence>
<name>A0A8B8BAV9_CRAVI</name>
<dbReference type="OrthoDB" id="5585231at2759"/>
<dbReference type="InterPro" id="IPR011993">
    <property type="entry name" value="PH-like_dom_sf"/>
</dbReference>
<accession>A0A8B8BAV9</accession>
<dbReference type="InterPro" id="IPR001849">
    <property type="entry name" value="PH_domain"/>
</dbReference>
<feature type="compositionally biased region" description="Basic residues" evidence="2">
    <location>
        <begin position="472"/>
        <end position="482"/>
    </location>
</feature>
<dbReference type="GO" id="GO:0005085">
    <property type="term" value="F:guanyl-nucleotide exchange factor activity"/>
    <property type="evidence" value="ECO:0007669"/>
    <property type="project" value="InterPro"/>
</dbReference>
<feature type="coiled-coil region" evidence="1">
    <location>
        <begin position="838"/>
        <end position="865"/>
    </location>
</feature>
<dbReference type="PROSITE" id="PS50003">
    <property type="entry name" value="PH_DOMAIN"/>
    <property type="match status" value="1"/>
</dbReference>
<feature type="region of interest" description="Disordered" evidence="2">
    <location>
        <begin position="43"/>
        <end position="64"/>
    </location>
</feature>
<keyword evidence="5" id="KW-1185">Reference proteome</keyword>
<dbReference type="Pfam" id="PF00621">
    <property type="entry name" value="RhoGEF"/>
    <property type="match status" value="1"/>
</dbReference>
<dbReference type="RefSeq" id="XP_022300560.1">
    <property type="nucleotide sequence ID" value="XM_022444852.1"/>
</dbReference>
<dbReference type="KEGG" id="cvn:111108779"/>
<feature type="region of interest" description="Disordered" evidence="2">
    <location>
        <begin position="267"/>
        <end position="288"/>
    </location>
</feature>
<gene>
    <name evidence="6" type="primary">LOC111108779</name>
</gene>
<proteinExistence type="predicted"/>
<evidence type="ECO:0000313" key="5">
    <source>
        <dbReference type="Proteomes" id="UP000694844"/>
    </source>
</evidence>
<dbReference type="PANTHER" id="PTHR13217">
    <property type="entry name" value="PLECKSTRIN HOMOLOGY DOMAIN-CONTAINING FAMILY G MEMBER 7"/>
    <property type="match status" value="1"/>
</dbReference>
<dbReference type="Proteomes" id="UP000694844">
    <property type="component" value="Chromosome 8"/>
</dbReference>
<feature type="compositionally biased region" description="Polar residues" evidence="2">
    <location>
        <begin position="140"/>
        <end position="158"/>
    </location>
</feature>
<dbReference type="GO" id="GO:0007266">
    <property type="term" value="P:Rho protein signal transduction"/>
    <property type="evidence" value="ECO:0007669"/>
    <property type="project" value="TreeGrafter"/>
</dbReference>
<evidence type="ECO:0000256" key="1">
    <source>
        <dbReference type="SAM" id="Coils"/>
    </source>
</evidence>
<dbReference type="CDD" id="cd13245">
    <property type="entry name" value="PH_PLEKHG7"/>
    <property type="match status" value="1"/>
</dbReference>
<evidence type="ECO:0000259" key="3">
    <source>
        <dbReference type="PROSITE" id="PS50003"/>
    </source>
</evidence>